<evidence type="ECO:0000313" key="3">
    <source>
        <dbReference type="EMBL" id="RFF32694.1"/>
    </source>
</evidence>
<feature type="transmembrane region" description="Helical" evidence="2">
    <location>
        <begin position="21"/>
        <end position="38"/>
    </location>
</feature>
<dbReference type="AlphaFoldDB" id="A0A3E1KCK2"/>
<evidence type="ECO:0000256" key="2">
    <source>
        <dbReference type="SAM" id="Phobius"/>
    </source>
</evidence>
<sequence length="215" mass="24363">MRARVGKIAERINGLSLRERALLMLAVFAVIFLIWDFSTMQALGQRQETVRTELENVRERVATLTQNLQQLASERGRDPNRELEAERDALREEIDALEVRLAERHGGIATPRESVSVLAGLLARRAGVDIVALENLPPGRLESASGNPVPGLFVHRVRVVIESDFNGIRNYLDRTAELPRGVFWESLRLTVDEWPTNRVELMLYSVTLDDRWLGV</sequence>
<accession>A0A3E1KCK2</accession>
<keyword evidence="2" id="KW-0812">Transmembrane</keyword>
<keyword evidence="2" id="KW-0472">Membrane</keyword>
<dbReference type="Proteomes" id="UP000260351">
    <property type="component" value="Unassembled WGS sequence"/>
</dbReference>
<keyword evidence="2" id="KW-1133">Transmembrane helix</keyword>
<proteinExistence type="predicted"/>
<dbReference type="SUPFAM" id="SSF46966">
    <property type="entry name" value="Spectrin repeat"/>
    <property type="match status" value="1"/>
</dbReference>
<protein>
    <recommendedName>
        <fullName evidence="5">MSHA biogenesis protein MshJ</fullName>
    </recommendedName>
</protein>
<evidence type="ECO:0008006" key="5">
    <source>
        <dbReference type="Google" id="ProtNLM"/>
    </source>
</evidence>
<keyword evidence="4" id="KW-1185">Reference proteome</keyword>
<organism evidence="3 4">
    <name type="scientific">Wenzhouxiangella sediminis</name>
    <dbReference type="NCBI Taxonomy" id="1792836"/>
    <lineage>
        <taxon>Bacteria</taxon>
        <taxon>Pseudomonadati</taxon>
        <taxon>Pseudomonadota</taxon>
        <taxon>Gammaproteobacteria</taxon>
        <taxon>Chromatiales</taxon>
        <taxon>Wenzhouxiangellaceae</taxon>
        <taxon>Wenzhouxiangella</taxon>
    </lineage>
</organism>
<gene>
    <name evidence="3" type="ORF">DZC52_00805</name>
</gene>
<evidence type="ECO:0000313" key="4">
    <source>
        <dbReference type="Proteomes" id="UP000260351"/>
    </source>
</evidence>
<reference evidence="3 4" key="1">
    <citation type="submission" date="2018-08" db="EMBL/GenBank/DDBJ databases">
        <title>Wenzhouxiangella salilacus sp. nov., a novel bacterium isolated from a saline lake in Xinjiang Province, China.</title>
        <authorList>
            <person name="Han S."/>
        </authorList>
    </citation>
    <scope>NUCLEOTIDE SEQUENCE [LARGE SCALE GENOMIC DNA]</scope>
    <source>
        <strain evidence="3 4">XDB06</strain>
    </source>
</reference>
<comment type="caution">
    <text evidence="3">The sequence shown here is derived from an EMBL/GenBank/DDBJ whole genome shotgun (WGS) entry which is preliminary data.</text>
</comment>
<keyword evidence="1" id="KW-0175">Coiled coil</keyword>
<feature type="coiled-coil region" evidence="1">
    <location>
        <begin position="40"/>
        <end position="100"/>
    </location>
</feature>
<name>A0A3E1KCK2_9GAMM</name>
<evidence type="ECO:0000256" key="1">
    <source>
        <dbReference type="SAM" id="Coils"/>
    </source>
</evidence>
<dbReference type="EMBL" id="QUZK01000004">
    <property type="protein sequence ID" value="RFF32694.1"/>
    <property type="molecule type" value="Genomic_DNA"/>
</dbReference>
<dbReference type="Gene3D" id="1.20.58.60">
    <property type="match status" value="1"/>
</dbReference>